<dbReference type="SUPFAM" id="SSF56112">
    <property type="entry name" value="Protein kinase-like (PK-like)"/>
    <property type="match status" value="1"/>
</dbReference>
<evidence type="ECO:0000259" key="1">
    <source>
        <dbReference type="PROSITE" id="PS50011"/>
    </source>
</evidence>
<sequence length="240" mass="26793">MLCLEAIAWKELKHPSILEFIGIYHEQRAEYQPGFYLVSPLMKHKSTKTFVANQDVSVSDINRLLRETLAGLAFIHEWGFIHGDVRAVNILVDEEKHARLADFGLTTIITRADSVALNFAAGEEKATNARWLAPEFLRGMSHSAAGDVYAFGCVVLELYTGEDPFPNTADTLIHAQVSGYVKPWSQPPKSDDIARPPSIHRTMDSHLWNLVQKCWSGEPKGRPTASDTLDEMYKITGGRG</sequence>
<protein>
    <recommendedName>
        <fullName evidence="1">Protein kinase domain-containing protein</fullName>
    </recommendedName>
</protein>
<dbReference type="GO" id="GO:0005524">
    <property type="term" value="F:ATP binding"/>
    <property type="evidence" value="ECO:0007669"/>
    <property type="project" value="InterPro"/>
</dbReference>
<dbReference type="Gene3D" id="1.10.510.10">
    <property type="entry name" value="Transferase(Phosphotransferase) domain 1"/>
    <property type="match status" value="1"/>
</dbReference>
<dbReference type="InterPro" id="IPR011009">
    <property type="entry name" value="Kinase-like_dom_sf"/>
</dbReference>
<dbReference type="AlphaFoldDB" id="A0A067P5A3"/>
<dbReference type="GO" id="GO:0004674">
    <property type="term" value="F:protein serine/threonine kinase activity"/>
    <property type="evidence" value="ECO:0007669"/>
    <property type="project" value="TreeGrafter"/>
</dbReference>
<dbReference type="HOGENOM" id="CLU_000288_7_18_1"/>
<dbReference type="InterPro" id="IPR008266">
    <property type="entry name" value="Tyr_kinase_AS"/>
</dbReference>
<dbReference type="EMBL" id="KL197770">
    <property type="protein sequence ID" value="KDQ49919.1"/>
    <property type="molecule type" value="Genomic_DNA"/>
</dbReference>
<dbReference type="InterPro" id="IPR000719">
    <property type="entry name" value="Prot_kinase_dom"/>
</dbReference>
<dbReference type="Pfam" id="PF00069">
    <property type="entry name" value="Pkinase"/>
    <property type="match status" value="1"/>
</dbReference>
<dbReference type="InterPro" id="IPR051681">
    <property type="entry name" value="Ser/Thr_Kinases-Pseudokinases"/>
</dbReference>
<dbReference type="OrthoDB" id="3248549at2759"/>
<evidence type="ECO:0000313" key="2">
    <source>
        <dbReference type="EMBL" id="KDQ49919.1"/>
    </source>
</evidence>
<dbReference type="InParanoid" id="A0A067P5A3"/>
<dbReference type="Proteomes" id="UP000027265">
    <property type="component" value="Unassembled WGS sequence"/>
</dbReference>
<reference evidence="3" key="1">
    <citation type="journal article" date="2014" name="Proc. Natl. Acad. Sci. U.S.A.">
        <title>Extensive sampling of basidiomycete genomes demonstrates inadequacy of the white-rot/brown-rot paradigm for wood decay fungi.</title>
        <authorList>
            <person name="Riley R."/>
            <person name="Salamov A.A."/>
            <person name="Brown D.W."/>
            <person name="Nagy L.G."/>
            <person name="Floudas D."/>
            <person name="Held B.W."/>
            <person name="Levasseur A."/>
            <person name="Lombard V."/>
            <person name="Morin E."/>
            <person name="Otillar R."/>
            <person name="Lindquist E.A."/>
            <person name="Sun H."/>
            <person name="LaButti K.M."/>
            <person name="Schmutz J."/>
            <person name="Jabbour D."/>
            <person name="Luo H."/>
            <person name="Baker S.E."/>
            <person name="Pisabarro A.G."/>
            <person name="Walton J.D."/>
            <person name="Blanchette R.A."/>
            <person name="Henrissat B."/>
            <person name="Martin F."/>
            <person name="Cullen D."/>
            <person name="Hibbett D.S."/>
            <person name="Grigoriev I.V."/>
        </authorList>
    </citation>
    <scope>NUCLEOTIDE SEQUENCE [LARGE SCALE GENOMIC DNA]</scope>
    <source>
        <strain evidence="3">MUCL 33604</strain>
    </source>
</reference>
<accession>A0A067P5A3</accession>
<name>A0A067P5A3_9AGAM</name>
<dbReference type="PROSITE" id="PS00109">
    <property type="entry name" value="PROTEIN_KINASE_TYR"/>
    <property type="match status" value="1"/>
</dbReference>
<keyword evidence="3" id="KW-1185">Reference proteome</keyword>
<organism evidence="2 3">
    <name type="scientific">Jaapia argillacea MUCL 33604</name>
    <dbReference type="NCBI Taxonomy" id="933084"/>
    <lineage>
        <taxon>Eukaryota</taxon>
        <taxon>Fungi</taxon>
        <taxon>Dikarya</taxon>
        <taxon>Basidiomycota</taxon>
        <taxon>Agaricomycotina</taxon>
        <taxon>Agaricomycetes</taxon>
        <taxon>Agaricomycetidae</taxon>
        <taxon>Jaapiales</taxon>
        <taxon>Jaapiaceae</taxon>
        <taxon>Jaapia</taxon>
    </lineage>
</organism>
<dbReference type="PROSITE" id="PS50011">
    <property type="entry name" value="PROTEIN_KINASE_DOM"/>
    <property type="match status" value="1"/>
</dbReference>
<evidence type="ECO:0000313" key="3">
    <source>
        <dbReference type="Proteomes" id="UP000027265"/>
    </source>
</evidence>
<dbReference type="PANTHER" id="PTHR44329">
    <property type="entry name" value="SERINE/THREONINE-PROTEIN KINASE TNNI3K-RELATED"/>
    <property type="match status" value="1"/>
</dbReference>
<gene>
    <name evidence="2" type="ORF">JAAARDRAFT_142720</name>
</gene>
<feature type="domain" description="Protein kinase" evidence="1">
    <location>
        <begin position="1"/>
        <end position="234"/>
    </location>
</feature>
<dbReference type="PIRSF" id="PIRSF000654">
    <property type="entry name" value="Integrin-linked_kinase"/>
    <property type="match status" value="1"/>
</dbReference>
<proteinExistence type="predicted"/>